<evidence type="ECO:0000313" key="2">
    <source>
        <dbReference type="EMBL" id="KAK9686195.1"/>
    </source>
</evidence>
<organism evidence="2 3">
    <name type="scientific">Popillia japonica</name>
    <name type="common">Japanese beetle</name>
    <dbReference type="NCBI Taxonomy" id="7064"/>
    <lineage>
        <taxon>Eukaryota</taxon>
        <taxon>Metazoa</taxon>
        <taxon>Ecdysozoa</taxon>
        <taxon>Arthropoda</taxon>
        <taxon>Hexapoda</taxon>
        <taxon>Insecta</taxon>
        <taxon>Pterygota</taxon>
        <taxon>Neoptera</taxon>
        <taxon>Endopterygota</taxon>
        <taxon>Coleoptera</taxon>
        <taxon>Polyphaga</taxon>
        <taxon>Scarabaeiformia</taxon>
        <taxon>Scarabaeidae</taxon>
        <taxon>Rutelinae</taxon>
        <taxon>Popillia</taxon>
    </lineage>
</organism>
<accession>A0AAW1I9U0</accession>
<reference evidence="2 3" key="1">
    <citation type="journal article" date="2024" name="BMC Genomics">
        <title>De novo assembly and annotation of Popillia japonica's genome with initial clues to its potential as an invasive pest.</title>
        <authorList>
            <person name="Cucini C."/>
            <person name="Boschi S."/>
            <person name="Funari R."/>
            <person name="Cardaioli E."/>
            <person name="Iannotti N."/>
            <person name="Marturano G."/>
            <person name="Paoli F."/>
            <person name="Bruttini M."/>
            <person name="Carapelli A."/>
            <person name="Frati F."/>
            <person name="Nardi F."/>
        </authorList>
    </citation>
    <scope>NUCLEOTIDE SEQUENCE [LARGE SCALE GENOMIC DNA]</scope>
    <source>
        <strain evidence="2">DMR45628</strain>
    </source>
</reference>
<evidence type="ECO:0000313" key="3">
    <source>
        <dbReference type="Proteomes" id="UP001458880"/>
    </source>
</evidence>
<sequence length="72" mass="8041">MITQSFLSTQPQLLAQDNVSFLDLEILPQNHLCKQFMVNQRCASSSAVNPDAKNDSLFGNAPATPRNEHRKI</sequence>
<keyword evidence="3" id="KW-1185">Reference proteome</keyword>
<dbReference type="AlphaFoldDB" id="A0AAW1I9U0"/>
<dbReference type="EMBL" id="JASPKY010000724">
    <property type="protein sequence ID" value="KAK9686195.1"/>
    <property type="molecule type" value="Genomic_DNA"/>
</dbReference>
<comment type="caution">
    <text evidence="2">The sequence shown here is derived from an EMBL/GenBank/DDBJ whole genome shotgun (WGS) entry which is preliminary data.</text>
</comment>
<name>A0AAW1I9U0_POPJA</name>
<gene>
    <name evidence="2" type="ORF">QE152_g37383</name>
</gene>
<evidence type="ECO:0000256" key="1">
    <source>
        <dbReference type="SAM" id="MobiDB-lite"/>
    </source>
</evidence>
<protein>
    <submittedName>
        <fullName evidence="2">Uncharacterized protein</fullName>
    </submittedName>
</protein>
<feature type="region of interest" description="Disordered" evidence="1">
    <location>
        <begin position="44"/>
        <end position="72"/>
    </location>
</feature>
<proteinExistence type="predicted"/>
<dbReference type="Proteomes" id="UP001458880">
    <property type="component" value="Unassembled WGS sequence"/>
</dbReference>